<comment type="caution">
    <text evidence="2">The sequence shown here is derived from an EMBL/GenBank/DDBJ whole genome shotgun (WGS) entry which is preliminary data.</text>
</comment>
<dbReference type="Pfam" id="PF13460">
    <property type="entry name" value="NAD_binding_10"/>
    <property type="match status" value="1"/>
</dbReference>
<dbReference type="RefSeq" id="WP_211844431.1">
    <property type="nucleotide sequence ID" value="NZ_JAAEDL010000001.1"/>
</dbReference>
<feature type="domain" description="NAD(P)-binding" evidence="1">
    <location>
        <begin position="7"/>
        <end position="190"/>
    </location>
</feature>
<dbReference type="InterPro" id="IPR036291">
    <property type="entry name" value="NAD(P)-bd_dom_sf"/>
</dbReference>
<dbReference type="Proteomes" id="UP001138709">
    <property type="component" value="Unassembled WGS sequence"/>
</dbReference>
<gene>
    <name evidence="2" type="ORF">GXW74_01155</name>
</gene>
<dbReference type="PANTHER" id="PTHR43355">
    <property type="entry name" value="FLAVIN REDUCTASE (NADPH)"/>
    <property type="match status" value="1"/>
</dbReference>
<dbReference type="EMBL" id="JAAEDL010000001">
    <property type="protein sequence ID" value="MBR0679081.1"/>
    <property type="molecule type" value="Genomic_DNA"/>
</dbReference>
<dbReference type="Gene3D" id="3.40.50.720">
    <property type="entry name" value="NAD(P)-binding Rossmann-like Domain"/>
    <property type="match status" value="1"/>
</dbReference>
<name>A0A9X9X5U5_9PROT</name>
<organism evidence="2 3">
    <name type="scientific">Neoroseomonas eburnea</name>
    <dbReference type="NCBI Taxonomy" id="1346889"/>
    <lineage>
        <taxon>Bacteria</taxon>
        <taxon>Pseudomonadati</taxon>
        <taxon>Pseudomonadota</taxon>
        <taxon>Alphaproteobacteria</taxon>
        <taxon>Acetobacterales</taxon>
        <taxon>Acetobacteraceae</taxon>
        <taxon>Neoroseomonas</taxon>
    </lineage>
</organism>
<accession>A0A9X9X5U5</accession>
<reference evidence="2" key="1">
    <citation type="submission" date="2020-01" db="EMBL/GenBank/DDBJ databases">
        <authorList>
            <person name="Rat A."/>
        </authorList>
    </citation>
    <scope>NUCLEOTIDE SEQUENCE</scope>
    <source>
        <strain evidence="2">LMG 31228</strain>
    </source>
</reference>
<dbReference type="GO" id="GO:0016646">
    <property type="term" value="F:oxidoreductase activity, acting on the CH-NH group of donors, NAD or NADP as acceptor"/>
    <property type="evidence" value="ECO:0007669"/>
    <property type="project" value="TreeGrafter"/>
</dbReference>
<evidence type="ECO:0000313" key="3">
    <source>
        <dbReference type="Proteomes" id="UP001138709"/>
    </source>
</evidence>
<dbReference type="SUPFAM" id="SSF51735">
    <property type="entry name" value="NAD(P)-binding Rossmann-fold domains"/>
    <property type="match status" value="1"/>
</dbReference>
<evidence type="ECO:0000259" key="1">
    <source>
        <dbReference type="Pfam" id="PF13460"/>
    </source>
</evidence>
<dbReference type="InterPro" id="IPR051606">
    <property type="entry name" value="Polyketide_Oxido-like"/>
</dbReference>
<evidence type="ECO:0000313" key="2">
    <source>
        <dbReference type="EMBL" id="MBR0679081.1"/>
    </source>
</evidence>
<sequence>MDILVIGASGMIGSRLATEALSRGHRVTAAARNPEKIGARPGLTPMKLEVTDIPALSAAAASADVVIAAASPRSTGNPAAEAMGYAEALIAGLDGKRLVLVGGAGSLNLADGSPVADHVPEPYNAEARAMRAAFERIAASGIDFTVLAPAGMVAPGERTGTFRLGGRTLLTDAEGQSRISAEDYAVALLDEVERPAHRGMIFTAAY</sequence>
<dbReference type="InterPro" id="IPR016040">
    <property type="entry name" value="NAD(P)-bd_dom"/>
</dbReference>
<keyword evidence="3" id="KW-1185">Reference proteome</keyword>
<dbReference type="AlphaFoldDB" id="A0A9X9X5U5"/>
<dbReference type="PANTHER" id="PTHR43355:SF2">
    <property type="entry name" value="FLAVIN REDUCTASE (NADPH)"/>
    <property type="match status" value="1"/>
</dbReference>
<proteinExistence type="predicted"/>
<reference evidence="2" key="2">
    <citation type="journal article" date="2021" name="Syst. Appl. Microbiol.">
        <title>Roseomonas hellenica sp. nov., isolated from roots of wild-growing Alkanna tinctoria.</title>
        <authorList>
            <person name="Rat A."/>
            <person name="Naranjo H.D."/>
            <person name="Lebbe L."/>
            <person name="Cnockaert M."/>
            <person name="Krigas N."/>
            <person name="Grigoriadou K."/>
            <person name="Maloupa E."/>
            <person name="Willems A."/>
        </authorList>
    </citation>
    <scope>NUCLEOTIDE SEQUENCE</scope>
    <source>
        <strain evidence="2">LMG 31228</strain>
    </source>
</reference>
<protein>
    <submittedName>
        <fullName evidence="2">NAD(P)H-binding protein</fullName>
    </submittedName>
</protein>